<sequence length="772" mass="85821">MSIKTKLDVSARDLLNHLRLPISHPLCGEDDGVGVYDESERENILSQIAAGTIFELPNINAAATATNTVTANAADTRVQLSQPSIGATSLLELHDHSISDALLTATNLSAPSLAMTELWLRLFAIFLGPLCLMYWVRHEFIAATKTTKTNRIETKKNQDSKVEEGDVTTAKEDTTMTMHFIICIVGLASSSVIFTDSLYVYEYGRWFGLYHFVLSSVMAVRCASSAPANYLYRFAISLIIAVTIIVYLRSDGGNAMKNVATAILHYPPFIFLERHLTLRFTNTAAAAIILESNDNPLPHIPHPGIDLPSINEGFYYSTNSLITTIVSNWPKSSRTYNIENGATPYLANGDQRTGIPFLVNSVEDQEYVRVWAQNQFDGEYFALDIAFPYSNRFIDDNATKEDDTEQKQHKNSMLVHDLTKPVYLLLHGLNGGSQEEFIKDMVKRRREEGSTVVVMIARGMMDTHLVTWNTFHGARTGDVDAAARVLRRGLTTLADAHNVRKRQLLAGVGYSTGGVILSNFVARSGQDCGTTPLIGSFKFNATPPAILIISYVILSALDAAMSISGGLDLRQQLNFKRSMRLWQPMLTHSWREDVLIGKNAKYYRDRLTRERFLGMLRATSLSDIDAQAIVTYNSFDNLLHYYSEMSAMGDREPEFELLGPSDSKSPRNKWGRIGNISIPFAFLMALDDPIVGWRTLGTTDLQGLVNSGSGKIMLLLTKAGGHVLYTHANSHRKGWPLGNNPAKYAWEWMNNAARDFIIAVDIATREAGYESL</sequence>
<evidence type="ECO:0000256" key="2">
    <source>
        <dbReference type="SAM" id="Phobius"/>
    </source>
</evidence>
<dbReference type="EMBL" id="JALLPB020000261">
    <property type="protein sequence ID" value="KAL3811428.1"/>
    <property type="molecule type" value="Genomic_DNA"/>
</dbReference>
<dbReference type="PANTHER" id="PTHR10794:SF63">
    <property type="entry name" value="ALPHA_BETA HYDROLASE 1, ISOFORM A"/>
    <property type="match status" value="1"/>
</dbReference>
<name>A0ABD3REI2_9STRA</name>
<evidence type="ECO:0000313" key="4">
    <source>
        <dbReference type="Proteomes" id="UP001530377"/>
    </source>
</evidence>
<dbReference type="PANTHER" id="PTHR10794">
    <property type="entry name" value="ABHYDROLASE DOMAIN-CONTAINING PROTEIN"/>
    <property type="match status" value="1"/>
</dbReference>
<organism evidence="3 4">
    <name type="scientific">Cyclostephanos tholiformis</name>
    <dbReference type="NCBI Taxonomy" id="382380"/>
    <lineage>
        <taxon>Eukaryota</taxon>
        <taxon>Sar</taxon>
        <taxon>Stramenopiles</taxon>
        <taxon>Ochrophyta</taxon>
        <taxon>Bacillariophyta</taxon>
        <taxon>Coscinodiscophyceae</taxon>
        <taxon>Thalassiosirophycidae</taxon>
        <taxon>Stephanodiscales</taxon>
        <taxon>Stephanodiscaceae</taxon>
        <taxon>Cyclostephanos</taxon>
    </lineage>
</organism>
<dbReference type="Gene3D" id="3.40.50.1820">
    <property type="entry name" value="alpha/beta hydrolase"/>
    <property type="match status" value="1"/>
</dbReference>
<evidence type="ECO:0000313" key="3">
    <source>
        <dbReference type="EMBL" id="KAL3811428.1"/>
    </source>
</evidence>
<proteinExistence type="inferred from homology"/>
<keyword evidence="4" id="KW-1185">Reference proteome</keyword>
<accession>A0ABD3REI2</accession>
<feature type="transmembrane region" description="Helical" evidence="2">
    <location>
        <begin position="230"/>
        <end position="248"/>
    </location>
</feature>
<comment type="similarity">
    <text evidence="1">Belongs to the AB hydrolase superfamily. AB hydrolase 4 family.</text>
</comment>
<dbReference type="SUPFAM" id="SSF53474">
    <property type="entry name" value="alpha/beta-Hydrolases"/>
    <property type="match status" value="1"/>
</dbReference>
<dbReference type="InterPro" id="IPR050960">
    <property type="entry name" value="AB_hydrolase_4_sf"/>
</dbReference>
<evidence type="ECO:0008006" key="5">
    <source>
        <dbReference type="Google" id="ProtNLM"/>
    </source>
</evidence>
<feature type="transmembrane region" description="Helical" evidence="2">
    <location>
        <begin position="118"/>
        <end position="136"/>
    </location>
</feature>
<dbReference type="Proteomes" id="UP001530377">
    <property type="component" value="Unassembled WGS sequence"/>
</dbReference>
<protein>
    <recommendedName>
        <fullName evidence="5">AB hydrolase-1 domain-containing protein</fullName>
    </recommendedName>
</protein>
<feature type="transmembrane region" description="Helical" evidence="2">
    <location>
        <begin position="180"/>
        <end position="201"/>
    </location>
</feature>
<gene>
    <name evidence="3" type="ORF">ACHAXA_006652</name>
</gene>
<reference evidence="3 4" key="1">
    <citation type="submission" date="2024-10" db="EMBL/GenBank/DDBJ databases">
        <title>Updated reference genomes for cyclostephanoid diatoms.</title>
        <authorList>
            <person name="Roberts W.R."/>
            <person name="Alverson A.J."/>
        </authorList>
    </citation>
    <scope>NUCLEOTIDE SEQUENCE [LARGE SCALE GENOMIC DNA]</scope>
    <source>
        <strain evidence="3 4">AJA228-03</strain>
    </source>
</reference>
<feature type="transmembrane region" description="Helical" evidence="2">
    <location>
        <begin position="207"/>
        <end position="223"/>
    </location>
</feature>
<keyword evidence="2" id="KW-1133">Transmembrane helix</keyword>
<keyword evidence="2" id="KW-0472">Membrane</keyword>
<keyword evidence="2" id="KW-0812">Transmembrane</keyword>
<comment type="caution">
    <text evidence="3">The sequence shown here is derived from an EMBL/GenBank/DDBJ whole genome shotgun (WGS) entry which is preliminary data.</text>
</comment>
<dbReference type="InterPro" id="IPR029058">
    <property type="entry name" value="AB_hydrolase_fold"/>
</dbReference>
<evidence type="ECO:0000256" key="1">
    <source>
        <dbReference type="ARBA" id="ARBA00010884"/>
    </source>
</evidence>
<dbReference type="AlphaFoldDB" id="A0ABD3REI2"/>